<keyword evidence="1" id="KW-1133">Transmembrane helix</keyword>
<dbReference type="EMBL" id="BARS01022763">
    <property type="protein sequence ID" value="GAG03729.1"/>
    <property type="molecule type" value="Genomic_DNA"/>
</dbReference>
<feature type="transmembrane region" description="Helical" evidence="1">
    <location>
        <begin position="6"/>
        <end position="27"/>
    </location>
</feature>
<protein>
    <submittedName>
        <fullName evidence="2">Uncharacterized protein</fullName>
    </submittedName>
</protein>
<reference evidence="2" key="1">
    <citation type="journal article" date="2014" name="Front. Microbiol.">
        <title>High frequency of phylogenetically diverse reductive dehalogenase-homologous genes in deep subseafloor sedimentary metagenomes.</title>
        <authorList>
            <person name="Kawai M."/>
            <person name="Futagami T."/>
            <person name="Toyoda A."/>
            <person name="Takaki Y."/>
            <person name="Nishi S."/>
            <person name="Hori S."/>
            <person name="Arai W."/>
            <person name="Tsubouchi T."/>
            <person name="Morono Y."/>
            <person name="Uchiyama I."/>
            <person name="Ito T."/>
            <person name="Fujiyama A."/>
            <person name="Inagaki F."/>
            <person name="Takami H."/>
        </authorList>
    </citation>
    <scope>NUCLEOTIDE SEQUENCE</scope>
    <source>
        <strain evidence="2">Expedition CK06-06</strain>
    </source>
</reference>
<comment type="caution">
    <text evidence="2">The sequence shown here is derived from an EMBL/GenBank/DDBJ whole genome shotgun (WGS) entry which is preliminary data.</text>
</comment>
<evidence type="ECO:0000256" key="1">
    <source>
        <dbReference type="SAM" id="Phobius"/>
    </source>
</evidence>
<sequence length="40" mass="4520">MNANFVFGFLGGVGVSAFSVMFANFFAKKREKNKIMEEKQ</sequence>
<organism evidence="2">
    <name type="scientific">marine sediment metagenome</name>
    <dbReference type="NCBI Taxonomy" id="412755"/>
    <lineage>
        <taxon>unclassified sequences</taxon>
        <taxon>metagenomes</taxon>
        <taxon>ecological metagenomes</taxon>
    </lineage>
</organism>
<keyword evidence="1" id="KW-0472">Membrane</keyword>
<evidence type="ECO:0000313" key="2">
    <source>
        <dbReference type="EMBL" id="GAG03729.1"/>
    </source>
</evidence>
<dbReference type="AlphaFoldDB" id="X0UD70"/>
<keyword evidence="1" id="KW-0812">Transmembrane</keyword>
<feature type="non-terminal residue" evidence="2">
    <location>
        <position position="40"/>
    </location>
</feature>
<accession>X0UD70</accession>
<name>X0UD70_9ZZZZ</name>
<proteinExistence type="predicted"/>
<gene>
    <name evidence="2" type="ORF">S01H1_36342</name>
</gene>